<sequence>MRRPVFILHARCARSPCRRNARRTPPSALVGLGPVHAEQAVRGLARQRLDLLELAVHHARALFGRLDRARDRLELRFRAREHVAELAEFGLHRAEHLPDLARALLDRERAEPHLQTVQQRRQRRRAGHRHAIVALQQIGQAGAAQDLRVEPFGRQEQQRKIGRVRRRDVLFGDRARLRANPRLERARGLLDSRRVRAFLRVDQAFVVFTREFRVDRQPHRFRAARRAFVVPPRQPDRELDALAALRHRRDVLRVLIRRQHLLEQRLELHLTPGAARLHVRQHLLQVADARRERLHLAEPAVHLLEPVRHELERFAEALLERRVQLLVDGAAHLFELRRIVRLDFLQARLERRAHLADPAIVRLRQLRELLVERIAEMPERRALLFARELRLPLQRVAHRVELLRVARDELRELLREAVDLIVLHRRDARELCGKRLLQLREVARELGARMARAVDDLRAQLALEALGRMRVRVVRVVDLLGEPLEATAARAAAQQHDERDDERHRERDDRGQQQGFGHMRAFPSTPGLIGFGGRPARGPAPSAAIRLSAARFAIARRVPSLALAMCGVSTTFGTSSSAGCTLGSPSNTSRPAAAIRFSRSASASAASSTIPPRAMFVSVALGFISASSAAPIV</sequence>
<evidence type="ECO:0000313" key="3">
    <source>
        <dbReference type="Proteomes" id="UP000002700"/>
    </source>
</evidence>
<evidence type="ECO:0000256" key="1">
    <source>
        <dbReference type="SAM" id="MobiDB-lite"/>
    </source>
</evidence>
<organism evidence="2 3">
    <name type="scientific">Burkholderia pseudomallei (strain 1710b)</name>
    <dbReference type="NCBI Taxonomy" id="320372"/>
    <lineage>
        <taxon>Bacteria</taxon>
        <taxon>Pseudomonadati</taxon>
        <taxon>Pseudomonadota</taxon>
        <taxon>Betaproteobacteria</taxon>
        <taxon>Burkholderiales</taxon>
        <taxon>Burkholderiaceae</taxon>
        <taxon>Burkholderia</taxon>
        <taxon>pseudomallei group</taxon>
    </lineage>
</organism>
<dbReference type="EMBL" id="CP000124">
    <property type="protein sequence ID" value="ABA49248.1"/>
    <property type="molecule type" value="Genomic_DNA"/>
</dbReference>
<dbReference type="KEGG" id="bpm:BURPS1710b_2925"/>
<gene>
    <name evidence="2" type="ordered locus">BURPS1710b_2925</name>
</gene>
<protein>
    <submittedName>
        <fullName evidence="2">Uncharacterized protein</fullName>
    </submittedName>
</protein>
<feature type="compositionally biased region" description="Basic and acidic residues" evidence="1">
    <location>
        <begin position="495"/>
        <end position="511"/>
    </location>
</feature>
<feature type="region of interest" description="Disordered" evidence="1">
    <location>
        <begin position="488"/>
        <end position="522"/>
    </location>
</feature>
<accession>Q3JQ48</accession>
<evidence type="ECO:0000313" key="2">
    <source>
        <dbReference type="EMBL" id="ABA49248.1"/>
    </source>
</evidence>
<dbReference type="AlphaFoldDB" id="Q3JQ48"/>
<dbReference type="Proteomes" id="UP000002700">
    <property type="component" value="Chromosome I"/>
</dbReference>
<name>Q3JQ48_BURP1</name>
<proteinExistence type="predicted"/>
<dbReference type="HOGENOM" id="CLU_431944_0_0_4"/>
<dbReference type="EnsemblBacteria" id="ABA49248">
    <property type="protein sequence ID" value="ABA49248"/>
    <property type="gene ID" value="BURPS1710b_2925"/>
</dbReference>
<reference evidence="2 3" key="1">
    <citation type="submission" date="2005-09" db="EMBL/GenBank/DDBJ databases">
        <authorList>
            <person name="Woods D.E."/>
            <person name="Nierman W.C."/>
        </authorList>
    </citation>
    <scope>NUCLEOTIDE SEQUENCE [LARGE SCALE GENOMIC DNA]</scope>
    <source>
        <strain evidence="2 3">1710b</strain>
    </source>
</reference>